<comment type="catalytic activity">
    <reaction evidence="13">
        <text>Preferential cleavage: (Ac)2-L-Lys-D-Ala-|-D-Ala. Also transpeptidation of peptidyl-alanyl moieties that are N-acyl substituents of D-alanine.</text>
        <dbReference type="EC" id="3.4.16.4"/>
    </reaction>
</comment>
<evidence type="ECO:0000256" key="15">
    <source>
        <dbReference type="ARBA" id="ARBA00049902"/>
    </source>
</evidence>
<feature type="compositionally biased region" description="Acidic residues" evidence="16">
    <location>
        <begin position="729"/>
        <end position="740"/>
    </location>
</feature>
<dbReference type="GO" id="GO:0046677">
    <property type="term" value="P:response to antibiotic"/>
    <property type="evidence" value="ECO:0007669"/>
    <property type="project" value="UniProtKB-KW"/>
</dbReference>
<keyword evidence="12" id="KW-0511">Multifunctional enzyme</keyword>
<dbReference type="Pfam" id="PF00912">
    <property type="entry name" value="Transgly"/>
    <property type="match status" value="1"/>
</dbReference>
<dbReference type="STRING" id="546269.HMPREF0389_01514"/>
<evidence type="ECO:0000256" key="2">
    <source>
        <dbReference type="ARBA" id="ARBA00004401"/>
    </source>
</evidence>
<evidence type="ECO:0000256" key="3">
    <source>
        <dbReference type="ARBA" id="ARBA00012448"/>
    </source>
</evidence>
<dbReference type="UniPathway" id="UPA00219"/>
<proteinExistence type="predicted"/>
<keyword evidence="10" id="KW-0812">Transmembrane</keyword>
<comment type="catalytic activity">
    <reaction evidence="15">
        <text>[GlcNAc-(1-&gt;4)-Mur2Ac(oyl-L-Ala-gamma-D-Glu-L-Lys-D-Ala-D-Ala)](n)-di-trans,octa-cis-undecaprenyl diphosphate + beta-D-GlcNAc-(1-&gt;4)-Mur2Ac(oyl-L-Ala-gamma-D-Glu-L-Lys-D-Ala-D-Ala)-di-trans,octa-cis-undecaprenyl diphosphate = [GlcNAc-(1-&gt;4)-Mur2Ac(oyl-L-Ala-gamma-D-Glu-L-Lys-D-Ala-D-Ala)](n+1)-di-trans,octa-cis-undecaprenyl diphosphate + di-trans,octa-cis-undecaprenyl diphosphate + H(+)</text>
        <dbReference type="Rhea" id="RHEA:23708"/>
        <dbReference type="Rhea" id="RHEA-COMP:9602"/>
        <dbReference type="Rhea" id="RHEA-COMP:9603"/>
        <dbReference type="ChEBI" id="CHEBI:15378"/>
        <dbReference type="ChEBI" id="CHEBI:58405"/>
        <dbReference type="ChEBI" id="CHEBI:60033"/>
        <dbReference type="ChEBI" id="CHEBI:78435"/>
        <dbReference type="EC" id="2.4.99.28"/>
    </reaction>
</comment>
<organism evidence="19 20">
    <name type="scientific">Filifactor alocis (strain ATCC 35896 / CCUG 47790 / D40 B5)</name>
    <name type="common">Fusobacterium alocis</name>
    <dbReference type="NCBI Taxonomy" id="546269"/>
    <lineage>
        <taxon>Bacteria</taxon>
        <taxon>Bacillati</taxon>
        <taxon>Bacillota</taxon>
        <taxon>Clostridia</taxon>
        <taxon>Peptostreptococcales</taxon>
        <taxon>Filifactoraceae</taxon>
        <taxon>Filifactor</taxon>
    </lineage>
</organism>
<keyword evidence="6" id="KW-0645">Protease</keyword>
<keyword evidence="11" id="KW-0046">Antibiotic resistance</keyword>
<evidence type="ECO:0000256" key="11">
    <source>
        <dbReference type="ARBA" id="ARBA00023251"/>
    </source>
</evidence>
<feature type="region of interest" description="Disordered" evidence="16">
    <location>
        <begin position="717"/>
        <end position="770"/>
    </location>
</feature>
<evidence type="ECO:0000313" key="20">
    <source>
        <dbReference type="Proteomes" id="UP000007468"/>
    </source>
</evidence>
<evidence type="ECO:0000256" key="1">
    <source>
        <dbReference type="ARBA" id="ARBA00002624"/>
    </source>
</evidence>
<dbReference type="Gene3D" id="1.10.3810.10">
    <property type="entry name" value="Biosynthetic peptidoglycan transglycosylase-like"/>
    <property type="match status" value="1"/>
</dbReference>
<evidence type="ECO:0000313" key="19">
    <source>
        <dbReference type="EMBL" id="EFE27596.2"/>
    </source>
</evidence>
<evidence type="ECO:0000256" key="13">
    <source>
        <dbReference type="ARBA" id="ARBA00034000"/>
    </source>
</evidence>
<dbReference type="EC" id="2.4.99.28" evidence="14"/>
<dbReference type="GO" id="GO:0008955">
    <property type="term" value="F:peptidoglycan glycosyltransferase activity"/>
    <property type="evidence" value="ECO:0007669"/>
    <property type="project" value="UniProtKB-EC"/>
</dbReference>
<evidence type="ECO:0000256" key="7">
    <source>
        <dbReference type="ARBA" id="ARBA00022676"/>
    </source>
</evidence>
<dbReference type="Proteomes" id="UP000007468">
    <property type="component" value="Chromosome"/>
</dbReference>
<evidence type="ECO:0000256" key="12">
    <source>
        <dbReference type="ARBA" id="ARBA00023268"/>
    </source>
</evidence>
<gene>
    <name evidence="19" type="ordered locus">HMPREF0389_01514</name>
</gene>
<dbReference type="GO" id="GO:0009252">
    <property type="term" value="P:peptidoglycan biosynthetic process"/>
    <property type="evidence" value="ECO:0007669"/>
    <property type="project" value="UniProtKB-UniPathway"/>
</dbReference>
<sequence>MTGILLCATIGIFTVLYVINTATEIDPTNIHEMLNNSTFVYDYSGRLLEKVSNQKGYREIISLDEIPKDMKNAVVAIEDERFYEHNGLDLKRVGGALLHNITTRSLGQGASTITMQLSKNLYTTSEKSFKRKIQDAYYAVEIEKQLGKDDILLAYLNVADFSRNTKGIQAAAHTFFNKNVSELTLGECAMLAGVPRRPSYYSPYSVEELQPGDDIAKLQLLTILNTKDKYVPTEQELSYYHKAYGMGKIDRFMLVQLKQGDYYLRKAVLNPNAKKRQSVVLKKMLELGYITEEQRIAAEAEDIQIKVGKRKEQGISSYFTDILKDEVIRALVADGFTQEEAEQKFMQGGLRIYSTLNLDVQRKLEKVVNNPDNYSRAYIDSEGIVQPQVSMVIMKQGSGEVRALVGGRGIGGASIYNRAINPRQPGSAIKPIAVYAPALENGMTAASIFNDSPRYDESLKKMWPKNSTGYMGKTTLRNLLIRSSNVGAVEVASNIIPGSKQASIREMVRSLQGFGITTVVTSDKDPKRNDEHFSLALGGMTYGISPLELTAAYAAISNAGVYTKPVFFTRIEDSRGNIILESKPKSRNVMSPANAYILQNMLYGVVNSTKPRGTGVEARLHNMTTAGKTGTTTDKKDVWFVGMTPYYTAGLWIGSDKPRELPEGSSMAARLWKQVMDDVHEGLENKEFAKPSDVVSAQVSHTSGLLSNQGYEEFFKQGTEPTSYSSDHQEEELLPDDEDLTELHPEETSGQGGIRKTPAEAPENTDDSLF</sequence>
<keyword evidence="9" id="KW-0378">Hydrolase</keyword>
<keyword evidence="7" id="KW-0328">Glycosyltransferase</keyword>
<dbReference type="GO" id="GO:0005886">
    <property type="term" value="C:plasma membrane"/>
    <property type="evidence" value="ECO:0007669"/>
    <property type="project" value="UniProtKB-SubCell"/>
</dbReference>
<comment type="function">
    <text evidence="1">Cell wall formation. Synthesis of cross-linked peptidoglycan from the lipid intermediates. The enzyme has a penicillin-insensitive transglycosylase N-terminal domain (formation of linear glycan strands) and a penicillin-sensitive transpeptidase C-terminal domain (cross-linking of the peptide subunits).</text>
</comment>
<evidence type="ECO:0000256" key="9">
    <source>
        <dbReference type="ARBA" id="ARBA00022801"/>
    </source>
</evidence>
<dbReference type="PANTHER" id="PTHR32282:SF33">
    <property type="entry name" value="PEPTIDOGLYCAN GLYCOSYLTRANSFERASE"/>
    <property type="match status" value="1"/>
</dbReference>
<keyword evidence="5" id="KW-0121">Carboxypeptidase</keyword>
<dbReference type="InterPro" id="IPR001264">
    <property type="entry name" value="Glyco_trans_51"/>
</dbReference>
<dbReference type="GO" id="GO:0006508">
    <property type="term" value="P:proteolysis"/>
    <property type="evidence" value="ECO:0007669"/>
    <property type="project" value="UniProtKB-KW"/>
</dbReference>
<dbReference type="eggNOG" id="COG0744">
    <property type="taxonomic scope" value="Bacteria"/>
</dbReference>
<dbReference type="CAZy" id="GT51">
    <property type="family name" value="Glycosyltransferase Family 51"/>
</dbReference>
<dbReference type="Pfam" id="PF00905">
    <property type="entry name" value="Transpeptidase"/>
    <property type="match status" value="1"/>
</dbReference>
<keyword evidence="20" id="KW-1185">Reference proteome</keyword>
<dbReference type="InterPro" id="IPR001460">
    <property type="entry name" value="PCN-bd_Tpept"/>
</dbReference>
<keyword evidence="8" id="KW-0808">Transferase</keyword>
<dbReference type="AlphaFoldDB" id="D6GTS5"/>
<evidence type="ECO:0000256" key="14">
    <source>
        <dbReference type="ARBA" id="ARBA00044770"/>
    </source>
</evidence>
<name>D6GTS5_FILAD</name>
<dbReference type="InterPro" id="IPR012338">
    <property type="entry name" value="Beta-lactam/transpept-like"/>
</dbReference>
<dbReference type="InterPro" id="IPR036950">
    <property type="entry name" value="PBP_transglycosylase"/>
</dbReference>
<evidence type="ECO:0000256" key="10">
    <source>
        <dbReference type="ARBA" id="ARBA00022968"/>
    </source>
</evidence>
<dbReference type="InterPro" id="IPR050396">
    <property type="entry name" value="Glycosyltr_51/Transpeptidase"/>
</dbReference>
<dbReference type="EC" id="3.4.16.4" evidence="3"/>
<keyword evidence="10" id="KW-0735">Signal-anchor</keyword>
<dbReference type="InterPro" id="IPR023346">
    <property type="entry name" value="Lysozyme-like_dom_sf"/>
</dbReference>
<dbReference type="PATRIC" id="fig|546269.5.peg.821"/>
<dbReference type="HOGENOM" id="CLU_006354_2_2_9"/>
<evidence type="ECO:0000256" key="8">
    <source>
        <dbReference type="ARBA" id="ARBA00022679"/>
    </source>
</evidence>
<evidence type="ECO:0000256" key="6">
    <source>
        <dbReference type="ARBA" id="ARBA00022670"/>
    </source>
</evidence>
<dbReference type="GO" id="GO:0009002">
    <property type="term" value="F:serine-type D-Ala-D-Ala carboxypeptidase activity"/>
    <property type="evidence" value="ECO:0007669"/>
    <property type="project" value="UniProtKB-EC"/>
</dbReference>
<evidence type="ECO:0000256" key="16">
    <source>
        <dbReference type="SAM" id="MobiDB-lite"/>
    </source>
</evidence>
<evidence type="ECO:0000256" key="5">
    <source>
        <dbReference type="ARBA" id="ARBA00022645"/>
    </source>
</evidence>
<evidence type="ECO:0000259" key="18">
    <source>
        <dbReference type="Pfam" id="PF00912"/>
    </source>
</evidence>
<feature type="domain" description="Penicillin-binding protein transpeptidase" evidence="17">
    <location>
        <begin position="390"/>
        <end position="676"/>
    </location>
</feature>
<evidence type="ECO:0000256" key="4">
    <source>
        <dbReference type="ARBA" id="ARBA00018638"/>
    </source>
</evidence>
<dbReference type="KEGG" id="faa:HMPREF0389_01514"/>
<protein>
    <recommendedName>
        <fullName evidence="4">Penicillin-binding protein 1A</fullName>
        <ecNumber evidence="14">2.4.99.28</ecNumber>
        <ecNumber evidence="3">3.4.16.4</ecNumber>
    </recommendedName>
</protein>
<dbReference type="PANTHER" id="PTHR32282">
    <property type="entry name" value="BINDING PROTEIN TRANSPEPTIDASE, PUTATIVE-RELATED"/>
    <property type="match status" value="1"/>
</dbReference>
<dbReference type="EMBL" id="CP002390">
    <property type="protein sequence ID" value="EFE27596.2"/>
    <property type="molecule type" value="Genomic_DNA"/>
</dbReference>
<comment type="subcellular location">
    <subcellularLocation>
        <location evidence="2">Cell membrane</location>
        <topology evidence="2">Single-pass type II membrane protein</topology>
    </subcellularLocation>
</comment>
<dbReference type="SUPFAM" id="SSF53955">
    <property type="entry name" value="Lysozyme-like"/>
    <property type="match status" value="1"/>
</dbReference>
<dbReference type="GO" id="GO:0008658">
    <property type="term" value="F:penicillin binding"/>
    <property type="evidence" value="ECO:0007669"/>
    <property type="project" value="InterPro"/>
</dbReference>
<dbReference type="Gene3D" id="3.40.710.10">
    <property type="entry name" value="DD-peptidase/beta-lactamase superfamily"/>
    <property type="match status" value="1"/>
</dbReference>
<dbReference type="SUPFAM" id="SSF56601">
    <property type="entry name" value="beta-lactamase/transpeptidase-like"/>
    <property type="match status" value="1"/>
</dbReference>
<evidence type="ECO:0000259" key="17">
    <source>
        <dbReference type="Pfam" id="PF00905"/>
    </source>
</evidence>
<reference evidence="20" key="1">
    <citation type="submission" date="2010-12" db="EMBL/GenBank/DDBJ databases">
        <title>The genome sequence of Filifactor alocis strain ATCC 35896.</title>
        <authorList>
            <consortium name="The Broad Institute Genome Sequencing Platform"/>
            <person name="Ward D."/>
            <person name="Earl A."/>
            <person name="Feldgarden M."/>
            <person name="Young S.K."/>
            <person name="Gargeya S."/>
            <person name="Zeng Q."/>
            <person name="Alvarado L."/>
            <person name="Berlin A."/>
            <person name="Bochicchio J."/>
            <person name="Chapman S.B."/>
            <person name="Chen Z."/>
            <person name="Freedman E."/>
            <person name="Gellesch M."/>
            <person name="Goldberg J."/>
            <person name="Griggs A."/>
            <person name="Gujja S."/>
            <person name="Heilman E."/>
            <person name="Heiman D."/>
            <person name="Howarth C."/>
            <person name="Mehta T."/>
            <person name="Neiman D."/>
            <person name="Pearson M."/>
            <person name="Roberts A."/>
            <person name="Saif S."/>
            <person name="Shea T."/>
            <person name="Shenoy N."/>
            <person name="Sisk P."/>
            <person name="Stolte C."/>
            <person name="Sykes S."/>
            <person name="White J."/>
            <person name="Yandava C."/>
            <person name="Izard J."/>
            <person name="Blanton J.M."/>
            <person name="Baranova O.V."/>
            <person name="Tanner A.C."/>
            <person name="Dewhirst F.E."/>
            <person name="Haas B."/>
            <person name="Nusbaum C."/>
            <person name="Birren B."/>
        </authorList>
    </citation>
    <scope>NUCLEOTIDE SEQUENCE [LARGE SCALE GENOMIC DNA]</scope>
    <source>
        <strain evidence="20">ATCC 35896 / D40 B5</strain>
    </source>
</reference>
<feature type="domain" description="Glycosyl transferase family 51" evidence="18">
    <location>
        <begin position="46"/>
        <end position="206"/>
    </location>
</feature>
<accession>D6GTS5</accession>